<dbReference type="SMART" id="SM00530">
    <property type="entry name" value="HTH_XRE"/>
    <property type="match status" value="1"/>
</dbReference>
<dbReference type="Proteomes" id="UP000194143">
    <property type="component" value="Plasmid poh2"/>
</dbReference>
<feature type="domain" description="HTH cro/C1-type" evidence="2">
    <location>
        <begin position="70"/>
        <end position="125"/>
    </location>
</feature>
<feature type="region of interest" description="Disordered" evidence="1">
    <location>
        <begin position="1"/>
        <end position="20"/>
    </location>
</feature>
<keyword evidence="4" id="KW-1185">Reference proteome</keyword>
<dbReference type="PROSITE" id="PS50943">
    <property type="entry name" value="HTH_CROC1"/>
    <property type="match status" value="1"/>
</dbReference>
<dbReference type="Gene3D" id="1.10.260.40">
    <property type="entry name" value="lambda repressor-like DNA-binding domains"/>
    <property type="match status" value="1"/>
</dbReference>
<organism evidence="3 4">
    <name type="scientific">Bacillus thuringiensis</name>
    <dbReference type="NCBI Taxonomy" id="1428"/>
    <lineage>
        <taxon>Bacteria</taxon>
        <taxon>Bacillati</taxon>
        <taxon>Bacillota</taxon>
        <taxon>Bacilli</taxon>
        <taxon>Bacillales</taxon>
        <taxon>Bacillaceae</taxon>
        <taxon>Bacillus</taxon>
        <taxon>Bacillus cereus group</taxon>
    </lineage>
</organism>
<name>A0A1W6WYI3_BACTU</name>
<dbReference type="EMBL" id="CP021063">
    <property type="protein sequence ID" value="ARP61617.1"/>
    <property type="molecule type" value="Genomic_DNA"/>
</dbReference>
<dbReference type="Pfam" id="PF13443">
    <property type="entry name" value="HTH_26"/>
    <property type="match status" value="1"/>
</dbReference>
<dbReference type="SMR" id="A0A1W6WYI3"/>
<sequence length="134" mass="15767">MSNEQNQISHKKDRKNSTKSIDQRLEKLEMTLKLLDISFDELVGLVTYYRAEKQKSDEPMERSGQLKWNLDKLMLEMNLNIDQVATIVGLHRNQIGKIKNHDFKRTDLKTIERISKGLNVSLDELFRYEKDDSV</sequence>
<dbReference type="GeneID" id="67466867"/>
<evidence type="ECO:0000256" key="1">
    <source>
        <dbReference type="SAM" id="MobiDB-lite"/>
    </source>
</evidence>
<geneLocation type="plasmid" evidence="3 4">
    <name>poh2</name>
</geneLocation>
<protein>
    <submittedName>
        <fullName evidence="3">Transcriptional regulator</fullName>
    </submittedName>
</protein>
<evidence type="ECO:0000313" key="4">
    <source>
        <dbReference type="Proteomes" id="UP000194143"/>
    </source>
</evidence>
<dbReference type="InterPro" id="IPR010982">
    <property type="entry name" value="Lambda_DNA-bd_dom_sf"/>
</dbReference>
<dbReference type="InterPro" id="IPR001387">
    <property type="entry name" value="Cro/C1-type_HTH"/>
</dbReference>
<dbReference type="KEGG" id="bthy:AQ980_31215"/>
<accession>A0A1W6WYI3</accession>
<reference evidence="3 4" key="1">
    <citation type="submission" date="2017-04" db="EMBL/GenBank/DDBJ databases">
        <title>Complete Genome Sequence of Bacillus thuringiensis type Strain ATCC 10792.</title>
        <authorList>
            <person name="Oh D.-H."/>
            <person name="Park B.-J."/>
            <person name="Shuai W."/>
            <person name="Chelliah R."/>
        </authorList>
    </citation>
    <scope>NUCLEOTIDE SEQUENCE [LARGE SCALE GENOMIC DNA]</scope>
    <source>
        <strain evidence="3 4">ATCC 10792</strain>
        <plasmid evidence="3 4">poh2</plasmid>
    </source>
</reference>
<dbReference type="GO" id="GO:0003677">
    <property type="term" value="F:DNA binding"/>
    <property type="evidence" value="ECO:0007669"/>
    <property type="project" value="InterPro"/>
</dbReference>
<keyword evidence="3" id="KW-0614">Plasmid</keyword>
<dbReference type="SUPFAM" id="SSF47413">
    <property type="entry name" value="lambda repressor-like DNA-binding domains"/>
    <property type="match status" value="1"/>
</dbReference>
<dbReference type="AlphaFoldDB" id="A0A1W6WYI3"/>
<evidence type="ECO:0000313" key="3">
    <source>
        <dbReference type="EMBL" id="ARP61617.1"/>
    </source>
</evidence>
<gene>
    <name evidence="3" type="ORF">CAB88_31905</name>
</gene>
<dbReference type="CDD" id="cd00093">
    <property type="entry name" value="HTH_XRE"/>
    <property type="match status" value="1"/>
</dbReference>
<proteinExistence type="predicted"/>
<dbReference type="RefSeq" id="WP_000064262.1">
    <property type="nucleotide sequence ID" value="NZ_CP011357.1"/>
</dbReference>
<evidence type="ECO:0000259" key="2">
    <source>
        <dbReference type="PROSITE" id="PS50943"/>
    </source>
</evidence>